<dbReference type="RefSeq" id="WP_200502147.1">
    <property type="nucleotide sequence ID" value="NZ_JAEDAJ010000004.1"/>
</dbReference>
<protein>
    <submittedName>
        <fullName evidence="3">Urease accessory protein UreD</fullName>
    </submittedName>
</protein>
<feature type="region of interest" description="Disordered" evidence="2">
    <location>
        <begin position="190"/>
        <end position="211"/>
    </location>
</feature>
<sequence>MTRIHLSATPSGPATLRLVPGLLQPRTISRGVHRAHVALVAGGAMLLGGDHVHVEIEVGDDCALEIQDVGGTVAYESRGAASRMDVTIRLGERAHLLWRAHPFVVTDGADVDRATRLEMGAHSAVLLRETLVLGRSGERGGRLRSAVRARDRDGTAIFIEDLALDGTRPRAGVLGPHRILDSAMLLGRRAEAETPSPRGDRRGPAGPAPRLLHLERPGTIARSLAMDAHSTGIEQIMDVWASETWDKG</sequence>
<proteinExistence type="predicted"/>
<evidence type="ECO:0000313" key="4">
    <source>
        <dbReference type="Proteomes" id="UP000612352"/>
    </source>
</evidence>
<dbReference type="Proteomes" id="UP000612352">
    <property type="component" value="Unassembled WGS sequence"/>
</dbReference>
<dbReference type="EMBL" id="JAEDAJ010000004">
    <property type="protein sequence ID" value="MBK0331513.1"/>
    <property type="molecule type" value="Genomic_DNA"/>
</dbReference>
<organism evidence="3 4">
    <name type="scientific">Brachybacterium halotolerans</name>
    <dbReference type="NCBI Taxonomy" id="2795215"/>
    <lineage>
        <taxon>Bacteria</taxon>
        <taxon>Bacillati</taxon>
        <taxon>Actinomycetota</taxon>
        <taxon>Actinomycetes</taxon>
        <taxon>Micrococcales</taxon>
        <taxon>Dermabacteraceae</taxon>
        <taxon>Brachybacterium</taxon>
    </lineage>
</organism>
<evidence type="ECO:0000256" key="1">
    <source>
        <dbReference type="ARBA" id="ARBA00023186"/>
    </source>
</evidence>
<keyword evidence="1" id="KW-0143">Chaperone</keyword>
<gene>
    <name evidence="3" type="ORF">I8D64_08865</name>
</gene>
<accession>A0ABS1BA29</accession>
<feature type="compositionally biased region" description="Basic and acidic residues" evidence="2">
    <location>
        <begin position="190"/>
        <end position="203"/>
    </location>
</feature>
<reference evidence="3 4" key="1">
    <citation type="submission" date="2020-12" db="EMBL/GenBank/DDBJ databases">
        <title>Brachybacterium sp. MASK1Z-5, whole genome shotgun sequence.</title>
        <authorList>
            <person name="Tuo L."/>
        </authorList>
    </citation>
    <scope>NUCLEOTIDE SEQUENCE [LARGE SCALE GENOMIC DNA]</scope>
    <source>
        <strain evidence="3 4">MASK1Z-5</strain>
    </source>
</reference>
<keyword evidence="4" id="KW-1185">Reference proteome</keyword>
<dbReference type="InterPro" id="IPR002669">
    <property type="entry name" value="UreD"/>
</dbReference>
<evidence type="ECO:0000313" key="3">
    <source>
        <dbReference type="EMBL" id="MBK0331513.1"/>
    </source>
</evidence>
<dbReference type="Pfam" id="PF01774">
    <property type="entry name" value="UreD"/>
    <property type="match status" value="1"/>
</dbReference>
<name>A0ABS1BA29_9MICO</name>
<comment type="caution">
    <text evidence="3">The sequence shown here is derived from an EMBL/GenBank/DDBJ whole genome shotgun (WGS) entry which is preliminary data.</text>
</comment>
<evidence type="ECO:0000256" key="2">
    <source>
        <dbReference type="SAM" id="MobiDB-lite"/>
    </source>
</evidence>